<dbReference type="Pfam" id="PF13560">
    <property type="entry name" value="HTH_31"/>
    <property type="match status" value="1"/>
</dbReference>
<proteinExistence type="predicted"/>
<dbReference type="InterPro" id="IPR010982">
    <property type="entry name" value="Lambda_DNA-bd_dom_sf"/>
</dbReference>
<evidence type="ECO:0000313" key="2">
    <source>
        <dbReference type="EMBL" id="WLQ68800.1"/>
    </source>
</evidence>
<dbReference type="CDD" id="cd00093">
    <property type="entry name" value="HTH_XRE"/>
    <property type="match status" value="1"/>
</dbReference>
<dbReference type="SUPFAM" id="SSF47413">
    <property type="entry name" value="lambda repressor-like DNA-binding domains"/>
    <property type="match status" value="1"/>
</dbReference>
<dbReference type="Proteomes" id="UP001224433">
    <property type="component" value="Chromosome"/>
</dbReference>
<dbReference type="RefSeq" id="WP_147958128.1">
    <property type="nucleotide sequence ID" value="NZ_CP120983.1"/>
</dbReference>
<name>A0ABY9J2K3_9ACTN</name>
<keyword evidence="3" id="KW-1185">Reference proteome</keyword>
<accession>A0ABY9J2K3</accession>
<protein>
    <submittedName>
        <fullName evidence="1">Helix-turn-helix transcriptional regulator</fullName>
    </submittedName>
</protein>
<evidence type="ECO:0000313" key="3">
    <source>
        <dbReference type="Proteomes" id="UP001224433"/>
    </source>
</evidence>
<sequence>MAIGQRFPSLEDVLETADLSKFTVAEALRAWIEYMNVRGDKRLGVRDIADAAGMPSSRVSDTLTGRRVPRRDELDMICLALGMGKEARVKLQGLRLHEASQRPSKLVVRTMDGGETVVSGTRAITLPEARRHQRSVQPVPAFGQPDPIRASSVEELVLALKAVHVWGGTPSLRELERRSQSVLRRSTISDMLRGESLPDYERYVAFLRACGVDGPSLETWVFVWRRLRALENPKVVPWLPGATES</sequence>
<reference evidence="1 3" key="1">
    <citation type="submission" date="2023-03" db="EMBL/GenBank/DDBJ databases">
        <title>Isolation and description of six Streptomyces strains from soil environments, able to metabolize different microbial glucans.</title>
        <authorList>
            <person name="Widen T."/>
            <person name="Larsbrink J."/>
        </authorList>
    </citation>
    <scope>NUCLEOTIDE SEQUENCE [LARGE SCALE GENOMIC DNA]</scope>
    <source>
        <strain evidence="1 3">Alt3</strain>
    </source>
</reference>
<evidence type="ECO:0000313" key="1">
    <source>
        <dbReference type="EMBL" id="WLQ62075.1"/>
    </source>
</evidence>
<dbReference type="InterPro" id="IPR001387">
    <property type="entry name" value="Cro/C1-type_HTH"/>
</dbReference>
<dbReference type="EMBL" id="CP120983">
    <property type="protein sequence ID" value="WLQ62075.1"/>
    <property type="molecule type" value="Genomic_DNA"/>
</dbReference>
<organism evidence="1 3">
    <name type="scientific">Streptomyces glycanivorans</name>
    <dbReference type="NCBI Taxonomy" id="3033808"/>
    <lineage>
        <taxon>Bacteria</taxon>
        <taxon>Bacillati</taxon>
        <taxon>Actinomycetota</taxon>
        <taxon>Actinomycetes</taxon>
        <taxon>Kitasatosporales</taxon>
        <taxon>Streptomycetaceae</taxon>
        <taxon>Streptomyces</taxon>
    </lineage>
</organism>
<gene>
    <name evidence="1" type="ORF">P8A20_00040</name>
    <name evidence="2" type="ORF">P8A20_37065</name>
</gene>
<dbReference type="EMBL" id="CP120983">
    <property type="protein sequence ID" value="WLQ68800.1"/>
    <property type="molecule type" value="Genomic_DNA"/>
</dbReference>